<feature type="domain" description="MurNAc-LAA" evidence="2">
    <location>
        <begin position="238"/>
        <end position="353"/>
    </location>
</feature>
<keyword evidence="4" id="KW-1185">Reference proteome</keyword>
<dbReference type="GO" id="GO:0009253">
    <property type="term" value="P:peptidoglycan catabolic process"/>
    <property type="evidence" value="ECO:0007669"/>
    <property type="project" value="InterPro"/>
</dbReference>
<protein>
    <submittedName>
        <fullName evidence="3">N-acetylmuramoyl-L-alanine amidase</fullName>
    </submittedName>
</protein>
<dbReference type="Gene3D" id="1.10.101.10">
    <property type="entry name" value="PGBD-like superfamily/PGBD"/>
    <property type="match status" value="2"/>
</dbReference>
<dbReference type="RefSeq" id="WP_159545018.1">
    <property type="nucleotide sequence ID" value="NZ_CP047156.1"/>
</dbReference>
<dbReference type="InterPro" id="IPR002508">
    <property type="entry name" value="MurNAc-LAA_cat"/>
</dbReference>
<accession>A0A7L4YMW1</accession>
<dbReference type="AlphaFoldDB" id="A0A7L4YMW1"/>
<dbReference type="EMBL" id="CP047156">
    <property type="protein sequence ID" value="QHC00486.1"/>
    <property type="molecule type" value="Genomic_DNA"/>
</dbReference>
<evidence type="ECO:0000313" key="4">
    <source>
        <dbReference type="Proteomes" id="UP000463857"/>
    </source>
</evidence>
<dbReference type="GO" id="GO:0008745">
    <property type="term" value="F:N-acetylmuramoyl-L-alanine amidase activity"/>
    <property type="evidence" value="ECO:0007669"/>
    <property type="project" value="InterPro"/>
</dbReference>
<dbReference type="InterPro" id="IPR036366">
    <property type="entry name" value="PGBDSf"/>
</dbReference>
<dbReference type="OrthoDB" id="9810670at2"/>
<dbReference type="InParanoid" id="A0A7L4YMW1"/>
<dbReference type="PANTHER" id="PTHR30404:SF0">
    <property type="entry name" value="N-ACETYLMURAMOYL-L-ALANINE AMIDASE AMIC"/>
    <property type="match status" value="1"/>
</dbReference>
<evidence type="ECO:0000259" key="2">
    <source>
        <dbReference type="SMART" id="SM00646"/>
    </source>
</evidence>
<dbReference type="Gene3D" id="3.40.630.40">
    <property type="entry name" value="Zn-dependent exopeptidases"/>
    <property type="match status" value="1"/>
</dbReference>
<dbReference type="SUPFAM" id="SSF53187">
    <property type="entry name" value="Zn-dependent exopeptidases"/>
    <property type="match status" value="1"/>
</dbReference>
<dbReference type="CDD" id="cd02696">
    <property type="entry name" value="MurNAc-LAA"/>
    <property type="match status" value="1"/>
</dbReference>
<sequence>MQTIRLGQSGPAVLEVRSALQVIGLLPVGEAAPDPRDPLAAVYDGACALAIRQFQQQRGLVAHGEVDEETYRELMSARIRLGDRVLREDPERRLRGDDVRELQQRVAELGFDVGNIDGIFGPVTGRGLAAFQRDFGLTADAVAGPQTFGALAQLGSKVVGGSAAHLRSRAARLASGPTLGGKTVVLDPTPASDPAYLDDSSSIVWDVAERLQARLNELGVHAVMAATRGAELDSASRAALANEQQADLFLRITVATHASTNAEGLAAYYFGTSEQAYSLAGQEFASLLRREISARTPFIDLGAHPRSLEVLRLTSMPAVCLEIGYLSNRLDAERLYDDSLREVITEGAIAAIQRYYLDSPNDFQTGTWRLPPELRTSRPT</sequence>
<dbReference type="Proteomes" id="UP000463857">
    <property type="component" value="Chromosome"/>
</dbReference>
<dbReference type="PANTHER" id="PTHR30404">
    <property type="entry name" value="N-ACETYLMURAMOYL-L-ALANINE AMIDASE"/>
    <property type="match status" value="1"/>
</dbReference>
<dbReference type="InterPro" id="IPR036365">
    <property type="entry name" value="PGBD-like_sf"/>
</dbReference>
<dbReference type="InterPro" id="IPR002477">
    <property type="entry name" value="Peptidoglycan-bd-like"/>
</dbReference>
<gene>
    <name evidence="3" type="ORF">EK0264_09470</name>
</gene>
<dbReference type="KEGG" id="eke:EK0264_09470"/>
<dbReference type="SUPFAM" id="SSF47090">
    <property type="entry name" value="PGBD-like"/>
    <property type="match status" value="2"/>
</dbReference>
<evidence type="ECO:0000313" key="3">
    <source>
        <dbReference type="EMBL" id="QHC00486.1"/>
    </source>
</evidence>
<dbReference type="Pfam" id="PF01520">
    <property type="entry name" value="Amidase_3"/>
    <property type="match status" value="1"/>
</dbReference>
<dbReference type="Pfam" id="PF01471">
    <property type="entry name" value="PG_binding_1"/>
    <property type="match status" value="2"/>
</dbReference>
<dbReference type="GO" id="GO:0030288">
    <property type="term" value="C:outer membrane-bounded periplasmic space"/>
    <property type="evidence" value="ECO:0007669"/>
    <property type="project" value="TreeGrafter"/>
</dbReference>
<proteinExistence type="predicted"/>
<dbReference type="SMART" id="SM00646">
    <property type="entry name" value="Ami_3"/>
    <property type="match status" value="1"/>
</dbReference>
<name>A0A7L4YMW1_9ACTN</name>
<dbReference type="InterPro" id="IPR050695">
    <property type="entry name" value="N-acetylmuramoyl_amidase_3"/>
</dbReference>
<evidence type="ECO:0000256" key="1">
    <source>
        <dbReference type="ARBA" id="ARBA00022801"/>
    </source>
</evidence>
<keyword evidence="1" id="KW-0378">Hydrolase</keyword>
<organism evidence="3 4">
    <name type="scientific">Epidermidibacterium keratini</name>
    <dbReference type="NCBI Taxonomy" id="1891644"/>
    <lineage>
        <taxon>Bacteria</taxon>
        <taxon>Bacillati</taxon>
        <taxon>Actinomycetota</taxon>
        <taxon>Actinomycetes</taxon>
        <taxon>Sporichthyales</taxon>
        <taxon>Sporichthyaceae</taxon>
        <taxon>Epidermidibacterium</taxon>
    </lineage>
</organism>
<reference evidence="3 4" key="1">
    <citation type="journal article" date="2018" name="Int. J. Syst. Evol. Microbiol.">
        <title>Epidermidibacterium keratini gen. nov., sp. nov., a member of the family Sporichthyaceae, isolated from keratin epidermis.</title>
        <authorList>
            <person name="Lee D.G."/>
            <person name="Trujillo M.E."/>
            <person name="Kang S."/>
            <person name="Nam J.J."/>
            <person name="Kim Y.J."/>
        </authorList>
    </citation>
    <scope>NUCLEOTIDE SEQUENCE [LARGE SCALE GENOMIC DNA]</scope>
    <source>
        <strain evidence="3 4">EPI-7</strain>
    </source>
</reference>